<accession>A0A5M3ML10</accession>
<feature type="region of interest" description="Disordered" evidence="1">
    <location>
        <begin position="314"/>
        <end position="348"/>
    </location>
</feature>
<reference evidence="3" key="1">
    <citation type="journal article" date="2012" name="Science">
        <title>The Paleozoic origin of enzymatic lignin decomposition reconstructed from 31 fungal genomes.</title>
        <authorList>
            <person name="Floudas D."/>
            <person name="Binder M."/>
            <person name="Riley R."/>
            <person name="Barry K."/>
            <person name="Blanchette R.A."/>
            <person name="Henrissat B."/>
            <person name="Martinez A.T."/>
            <person name="Otillar R."/>
            <person name="Spatafora J.W."/>
            <person name="Yadav J.S."/>
            <person name="Aerts A."/>
            <person name="Benoit I."/>
            <person name="Boyd A."/>
            <person name="Carlson A."/>
            <person name="Copeland A."/>
            <person name="Coutinho P.M."/>
            <person name="de Vries R.P."/>
            <person name="Ferreira P."/>
            <person name="Findley K."/>
            <person name="Foster B."/>
            <person name="Gaskell J."/>
            <person name="Glotzer D."/>
            <person name="Gorecki P."/>
            <person name="Heitman J."/>
            <person name="Hesse C."/>
            <person name="Hori C."/>
            <person name="Igarashi K."/>
            <person name="Jurgens J.A."/>
            <person name="Kallen N."/>
            <person name="Kersten P."/>
            <person name="Kohler A."/>
            <person name="Kuees U."/>
            <person name="Kumar T.K.A."/>
            <person name="Kuo A."/>
            <person name="LaButti K."/>
            <person name="Larrondo L.F."/>
            <person name="Lindquist E."/>
            <person name="Ling A."/>
            <person name="Lombard V."/>
            <person name="Lucas S."/>
            <person name="Lundell T."/>
            <person name="Martin R."/>
            <person name="McLaughlin D.J."/>
            <person name="Morgenstern I."/>
            <person name="Morin E."/>
            <person name="Murat C."/>
            <person name="Nagy L.G."/>
            <person name="Nolan M."/>
            <person name="Ohm R.A."/>
            <person name="Patyshakuliyeva A."/>
            <person name="Rokas A."/>
            <person name="Ruiz-Duenas F.J."/>
            <person name="Sabat G."/>
            <person name="Salamov A."/>
            <person name="Samejima M."/>
            <person name="Schmutz J."/>
            <person name="Slot J.C."/>
            <person name="St John F."/>
            <person name="Stenlid J."/>
            <person name="Sun H."/>
            <person name="Sun S."/>
            <person name="Syed K."/>
            <person name="Tsang A."/>
            <person name="Wiebenga A."/>
            <person name="Young D."/>
            <person name="Pisabarro A."/>
            <person name="Eastwood D.C."/>
            <person name="Martin F."/>
            <person name="Cullen D."/>
            <person name="Grigoriev I.V."/>
            <person name="Hibbett D.S."/>
        </authorList>
    </citation>
    <scope>NUCLEOTIDE SEQUENCE [LARGE SCALE GENOMIC DNA]</scope>
    <source>
        <strain evidence="3">RWD-64-598 SS2</strain>
    </source>
</reference>
<keyword evidence="3" id="KW-1185">Reference proteome</keyword>
<name>A0A5M3ML10_CONPW</name>
<gene>
    <name evidence="2" type="ORF">CONPUDRAFT_155102</name>
</gene>
<feature type="compositionally biased region" description="Polar residues" evidence="1">
    <location>
        <begin position="314"/>
        <end position="340"/>
    </location>
</feature>
<dbReference type="RefSeq" id="XP_007770071.1">
    <property type="nucleotide sequence ID" value="XM_007771881.1"/>
</dbReference>
<dbReference type="KEGG" id="cput:CONPUDRAFT_155102"/>
<dbReference type="OrthoDB" id="3143319at2759"/>
<comment type="caution">
    <text evidence="2">The sequence shown here is derived from an EMBL/GenBank/DDBJ whole genome shotgun (WGS) entry which is preliminary data.</text>
</comment>
<evidence type="ECO:0000256" key="1">
    <source>
        <dbReference type="SAM" id="MobiDB-lite"/>
    </source>
</evidence>
<dbReference type="EMBL" id="JH711580">
    <property type="protein sequence ID" value="EIW79707.1"/>
    <property type="molecule type" value="Genomic_DNA"/>
</dbReference>
<dbReference type="Proteomes" id="UP000053558">
    <property type="component" value="Unassembled WGS sequence"/>
</dbReference>
<sequence length="430" mass="48214">MTQPLVEFTVHNFSNASEASLSLPSSSALRDEARKLVECVQDTDGWRSVFIASQDESPRFALRNAYQYVYDPPAIKYDSQRLGIENLKSWGEPPDADELVPMEDLEPFHSTDLRDPEPPEASQPQIHARPTLELEDTSVLEERPLKRPRLDIEPLYDLIPQPHYHSIPSGKYDPFNPERCPPFPKRPAVPVPPQTQEAVVAVLEQPYARVAWVIPVRGDVPYEGATEARLLLAPGAPASHPSLPTDHGAEDEYDSVLPSAPDTDLGRDARITWTRAAVLDFWTFLLRMQQAKYTGPTAVSFHPASPDPMRSLSLPPSASAFRSQSRWDDTSATISQVPSTEESESRAHDLTEAWRKTRLQSADYVKVFHDAAYTRYLRNILDAYWFGAGHEGEPKPDDAMDVDRPGPKIKPLRGARLALLDDRGRGLLVW</sequence>
<dbReference type="GeneID" id="19203374"/>
<evidence type="ECO:0000313" key="2">
    <source>
        <dbReference type="EMBL" id="EIW79707.1"/>
    </source>
</evidence>
<dbReference type="OMA" id="ANEIAWT"/>
<organism evidence="2 3">
    <name type="scientific">Coniophora puteana (strain RWD-64-598)</name>
    <name type="common">Brown rot fungus</name>
    <dbReference type="NCBI Taxonomy" id="741705"/>
    <lineage>
        <taxon>Eukaryota</taxon>
        <taxon>Fungi</taxon>
        <taxon>Dikarya</taxon>
        <taxon>Basidiomycota</taxon>
        <taxon>Agaricomycotina</taxon>
        <taxon>Agaricomycetes</taxon>
        <taxon>Agaricomycetidae</taxon>
        <taxon>Boletales</taxon>
        <taxon>Coniophorineae</taxon>
        <taxon>Coniophoraceae</taxon>
        <taxon>Coniophora</taxon>
    </lineage>
</organism>
<protein>
    <submittedName>
        <fullName evidence="2">Uncharacterized protein</fullName>
    </submittedName>
</protein>
<feature type="region of interest" description="Disordered" evidence="1">
    <location>
        <begin position="108"/>
        <end position="142"/>
    </location>
</feature>
<proteinExistence type="predicted"/>
<dbReference type="AlphaFoldDB" id="A0A5M3ML10"/>
<feature type="compositionally biased region" description="Basic and acidic residues" evidence="1">
    <location>
        <begin position="108"/>
        <end position="117"/>
    </location>
</feature>
<evidence type="ECO:0000313" key="3">
    <source>
        <dbReference type="Proteomes" id="UP000053558"/>
    </source>
</evidence>